<dbReference type="OrthoDB" id="551907at2759"/>
<dbReference type="Proteomes" id="UP000228380">
    <property type="component" value="Chromosome 9"/>
</dbReference>
<keyword evidence="2" id="KW-0238">DNA-binding</keyword>
<evidence type="ECO:0000313" key="7">
    <source>
        <dbReference type="RefSeq" id="XP_008811121.2"/>
    </source>
</evidence>
<dbReference type="AlphaFoldDB" id="A0A8B7D1K7"/>
<evidence type="ECO:0000259" key="5">
    <source>
        <dbReference type="PROSITE" id="PS51294"/>
    </source>
</evidence>
<dbReference type="GO" id="GO:0003677">
    <property type="term" value="F:DNA binding"/>
    <property type="evidence" value="ECO:0007669"/>
    <property type="project" value="UniProtKB-KW"/>
</dbReference>
<name>A0A8B7D1K7_PHODC</name>
<feature type="domain" description="HTH myb-type" evidence="5">
    <location>
        <begin position="14"/>
        <end position="74"/>
    </location>
</feature>
<dbReference type="PROSITE" id="PS51294">
    <property type="entry name" value="HTH_MYB"/>
    <property type="match status" value="1"/>
</dbReference>
<gene>
    <name evidence="7" type="primary">LOC103722366</name>
</gene>
<dbReference type="PANTHER" id="PTHR31314">
    <property type="entry name" value="MYB FAMILY TRANSCRIPTION FACTOR PHL7-LIKE"/>
    <property type="match status" value="1"/>
</dbReference>
<dbReference type="NCBIfam" id="TIGR01557">
    <property type="entry name" value="myb_SHAQKYF"/>
    <property type="match status" value="1"/>
</dbReference>
<dbReference type="Pfam" id="PF00249">
    <property type="entry name" value="Myb_DNA-binding"/>
    <property type="match status" value="1"/>
</dbReference>
<dbReference type="InterPro" id="IPR006447">
    <property type="entry name" value="Myb_dom_plants"/>
</dbReference>
<evidence type="ECO:0000256" key="1">
    <source>
        <dbReference type="ARBA" id="ARBA00023015"/>
    </source>
</evidence>
<dbReference type="GeneID" id="103722366"/>
<reference evidence="6" key="1">
    <citation type="journal article" date="2019" name="Nat. Commun.">
        <title>Genome-wide association mapping of date palm fruit traits.</title>
        <authorList>
            <person name="Hazzouri K.M."/>
            <person name="Gros-Balthazard M."/>
            <person name="Flowers J.M."/>
            <person name="Copetti D."/>
            <person name="Lemansour A."/>
            <person name="Lebrun M."/>
            <person name="Masmoudi K."/>
            <person name="Ferrand S."/>
            <person name="Dhar M.I."/>
            <person name="Fresquez Z.A."/>
            <person name="Rosas U."/>
            <person name="Zhang J."/>
            <person name="Talag J."/>
            <person name="Lee S."/>
            <person name="Kudrna D."/>
            <person name="Powell R.F."/>
            <person name="Leitch I.J."/>
            <person name="Krueger R.R."/>
            <person name="Wing R.A."/>
            <person name="Amiri K.M.A."/>
            <person name="Purugganan M.D."/>
        </authorList>
    </citation>
    <scope>NUCLEOTIDE SEQUENCE [LARGE SCALE GENOMIC DNA]</scope>
    <source>
        <strain evidence="6">cv. Khalas</strain>
    </source>
</reference>
<dbReference type="InterPro" id="IPR046955">
    <property type="entry name" value="PHR1-like"/>
</dbReference>
<protein>
    <submittedName>
        <fullName evidence="7">Myb family transcription factor MPH1-like</fullName>
    </submittedName>
</protein>
<dbReference type="InterPro" id="IPR017930">
    <property type="entry name" value="Myb_dom"/>
</dbReference>
<keyword evidence="4" id="KW-0539">Nucleus</keyword>
<evidence type="ECO:0000313" key="6">
    <source>
        <dbReference type="Proteomes" id="UP000228380"/>
    </source>
</evidence>
<dbReference type="FunFam" id="1.10.10.60:FF:000002">
    <property type="entry name" value="Myb family transcription factor"/>
    <property type="match status" value="1"/>
</dbReference>
<organism evidence="6 7">
    <name type="scientific">Phoenix dactylifera</name>
    <name type="common">Date palm</name>
    <dbReference type="NCBI Taxonomy" id="42345"/>
    <lineage>
        <taxon>Eukaryota</taxon>
        <taxon>Viridiplantae</taxon>
        <taxon>Streptophyta</taxon>
        <taxon>Embryophyta</taxon>
        <taxon>Tracheophyta</taxon>
        <taxon>Spermatophyta</taxon>
        <taxon>Magnoliopsida</taxon>
        <taxon>Liliopsida</taxon>
        <taxon>Arecaceae</taxon>
        <taxon>Coryphoideae</taxon>
        <taxon>Phoeniceae</taxon>
        <taxon>Phoenix</taxon>
    </lineage>
</organism>
<dbReference type="Gene3D" id="1.10.10.60">
    <property type="entry name" value="Homeodomain-like"/>
    <property type="match status" value="1"/>
</dbReference>
<keyword evidence="6" id="KW-1185">Reference proteome</keyword>
<keyword evidence="3" id="KW-0804">Transcription</keyword>
<dbReference type="GO" id="GO:0003700">
    <property type="term" value="F:DNA-binding transcription factor activity"/>
    <property type="evidence" value="ECO:0007669"/>
    <property type="project" value="InterPro"/>
</dbReference>
<dbReference type="RefSeq" id="XP_008811121.2">
    <property type="nucleotide sequence ID" value="XM_008812899.4"/>
</dbReference>
<proteinExistence type="predicted"/>
<dbReference type="PANTHER" id="PTHR31314:SF113">
    <property type="entry name" value="MYB FAMILY TRANSCRIPTION FACTOR MPH1"/>
    <property type="match status" value="1"/>
</dbReference>
<evidence type="ECO:0000256" key="2">
    <source>
        <dbReference type="ARBA" id="ARBA00023125"/>
    </source>
</evidence>
<evidence type="ECO:0000256" key="4">
    <source>
        <dbReference type="ARBA" id="ARBA00023242"/>
    </source>
</evidence>
<reference evidence="7" key="2">
    <citation type="submission" date="2025-08" db="UniProtKB">
        <authorList>
            <consortium name="RefSeq"/>
        </authorList>
    </citation>
    <scope>IDENTIFICATION</scope>
    <source>
        <tissue evidence="7">Young leaves</tissue>
    </source>
</reference>
<dbReference type="KEGG" id="pda:103722366"/>
<dbReference type="InterPro" id="IPR001005">
    <property type="entry name" value="SANT/Myb"/>
</dbReference>
<dbReference type="InterPro" id="IPR009057">
    <property type="entry name" value="Homeodomain-like_sf"/>
</dbReference>
<sequence length="261" mass="30327">MRGFERRGVRQYNRSEAPRMRWTEELHRHFIEAIDCLGGQKKATPKRILQLMGVKGLSISHVKSHLQMYRSMSNPANLHDFPSTTNLNKQKRVQQCHVDAYNSSNCETPHLNCSLSRIQSLQRRSFEELMRDWAMKNIAYDSETDFRQTRDAVSQHNQLVQPGYPLERCSRFEGQWRRSDHVSQIEMPERTIDCELTLSSLNYRMQKGGEETSELGSSIEFDTSEEVPISRNTSHDDPTGCRTPVEKSHLNLELTISFHNT</sequence>
<keyword evidence="1" id="KW-0805">Transcription regulation</keyword>
<accession>A0A8B7D1K7</accession>
<dbReference type="SUPFAM" id="SSF46689">
    <property type="entry name" value="Homeodomain-like"/>
    <property type="match status" value="1"/>
</dbReference>
<evidence type="ECO:0000256" key="3">
    <source>
        <dbReference type="ARBA" id="ARBA00023163"/>
    </source>
</evidence>